<feature type="region of interest" description="Disordered" evidence="1">
    <location>
        <begin position="78"/>
        <end position="123"/>
    </location>
</feature>
<reference evidence="2 3" key="1">
    <citation type="submission" date="2017-06" db="EMBL/GenBank/DDBJ databases">
        <authorList>
            <person name="Kim H.J."/>
            <person name="Triplett B.A."/>
        </authorList>
    </citation>
    <scope>NUCLEOTIDE SEQUENCE [LARGE SCALE GENOMIC DNA]</scope>
    <source>
        <strain evidence="2">FRACA_ARgP5</strain>
    </source>
</reference>
<gene>
    <name evidence="2" type="ORF">FRACA_860017</name>
</gene>
<dbReference type="AlphaFoldDB" id="A0A2I2L1Y5"/>
<organism evidence="2 3">
    <name type="scientific">Frankia canadensis</name>
    <dbReference type="NCBI Taxonomy" id="1836972"/>
    <lineage>
        <taxon>Bacteria</taxon>
        <taxon>Bacillati</taxon>
        <taxon>Actinomycetota</taxon>
        <taxon>Actinomycetes</taxon>
        <taxon>Frankiales</taxon>
        <taxon>Frankiaceae</taxon>
        <taxon>Frankia</taxon>
    </lineage>
</organism>
<keyword evidence="3" id="KW-1185">Reference proteome</keyword>
<evidence type="ECO:0000256" key="1">
    <source>
        <dbReference type="SAM" id="MobiDB-lite"/>
    </source>
</evidence>
<protein>
    <submittedName>
        <fullName evidence="2">Uncharacterized protein</fullName>
    </submittedName>
</protein>
<evidence type="ECO:0000313" key="3">
    <source>
        <dbReference type="Proteomes" id="UP000234331"/>
    </source>
</evidence>
<feature type="compositionally biased region" description="Low complexity" evidence="1">
    <location>
        <begin position="93"/>
        <end position="109"/>
    </location>
</feature>
<dbReference type="Proteomes" id="UP000234331">
    <property type="component" value="Unassembled WGS sequence"/>
</dbReference>
<feature type="compositionally biased region" description="Low complexity" evidence="1">
    <location>
        <begin position="1"/>
        <end position="17"/>
    </location>
</feature>
<accession>A0A2I2L1Y5</accession>
<dbReference type="RefSeq" id="WP_243408137.1">
    <property type="nucleotide sequence ID" value="NZ_FZMO01000554.1"/>
</dbReference>
<dbReference type="EMBL" id="FZMO01000554">
    <property type="protein sequence ID" value="SNQ51919.1"/>
    <property type="molecule type" value="Genomic_DNA"/>
</dbReference>
<proteinExistence type="predicted"/>
<name>A0A2I2L1Y5_9ACTN</name>
<evidence type="ECO:0000313" key="2">
    <source>
        <dbReference type="EMBL" id="SNQ51919.1"/>
    </source>
</evidence>
<sequence>MTTAPPASTAPPSGTAPHSGTAPPSGTAPTGEAAPSAGAQAARLGALLLGQLSELLAGLRPDEVDALLAGRARLALTTAPAGTTPPSPRTPRPAKATSSAAARAGVAGAAPPPKRPATGDALPASVDVEEVRAALLGAASREEAAAHLAGLRRVTAPQLRALAAALGVDGVAGRDPKATVIRKIVDGTVGFRISSRALRGDDVDL</sequence>
<feature type="region of interest" description="Disordered" evidence="1">
    <location>
        <begin position="1"/>
        <end position="39"/>
    </location>
</feature>